<protein>
    <submittedName>
        <fullName evidence="1">Uncharacterized protein</fullName>
    </submittedName>
</protein>
<name>A0A6U1BTK5_9STRA</name>
<sequence length="296" mass="33627">MGEDLDQIFRELNLAERIGAAELPMMEGLLHDGAQRRQDHAAVGFPAEVVLDSVRVRGWVGGAEADSVASMVLRLVARMIDKGFQDAIHQAAEANNGFSKSAEPKRHARMMNKAMSPVDHRYQPAPRPMLNIDIVRGALVFDTVEDLLSTHRGLQDALGIPFRVKNMFAFDQARAKDQFHYRALMVNWLYDANCTFGELVQRPENSELLDQFLEAAPENPNSPWERWRRQAHLAAEILRSERVAHLPVRMVCETQSMLKGYFEGRVKMHLLYKVCRASTDSQLHQDFLPNPTEPRT</sequence>
<evidence type="ECO:0000313" key="1">
    <source>
        <dbReference type="EMBL" id="CAD9703033.1"/>
    </source>
</evidence>
<reference evidence="1" key="1">
    <citation type="submission" date="2021-01" db="EMBL/GenBank/DDBJ databases">
        <authorList>
            <person name="Corre E."/>
            <person name="Pelletier E."/>
            <person name="Niang G."/>
            <person name="Scheremetjew M."/>
            <person name="Finn R."/>
            <person name="Kale V."/>
            <person name="Holt S."/>
            <person name="Cochrane G."/>
            <person name="Meng A."/>
            <person name="Brown T."/>
            <person name="Cohen L."/>
        </authorList>
    </citation>
    <scope>NUCLEOTIDE SEQUENCE</scope>
    <source>
        <strain evidence="1">CCMP1243</strain>
    </source>
</reference>
<dbReference type="EMBL" id="HBHJ01024165">
    <property type="protein sequence ID" value="CAD9703033.1"/>
    <property type="molecule type" value="Transcribed_RNA"/>
</dbReference>
<gene>
    <name evidence="1" type="ORF">RMAR1173_LOCUS15937</name>
    <name evidence="2" type="ORF">RMAR1173_LOCUS15938</name>
</gene>
<dbReference type="AlphaFoldDB" id="A0A6U1BTK5"/>
<evidence type="ECO:0000313" key="2">
    <source>
        <dbReference type="EMBL" id="CAD9703036.1"/>
    </source>
</evidence>
<proteinExistence type="predicted"/>
<accession>A0A6U1BTK5</accession>
<dbReference type="EMBL" id="HBHJ01024166">
    <property type="protein sequence ID" value="CAD9703036.1"/>
    <property type="molecule type" value="Transcribed_RNA"/>
</dbReference>
<organism evidence="1">
    <name type="scientific">Rhizochromulina marina</name>
    <dbReference type="NCBI Taxonomy" id="1034831"/>
    <lineage>
        <taxon>Eukaryota</taxon>
        <taxon>Sar</taxon>
        <taxon>Stramenopiles</taxon>
        <taxon>Ochrophyta</taxon>
        <taxon>Dictyochophyceae</taxon>
        <taxon>Rhizochromulinales</taxon>
        <taxon>Rhizochromulina</taxon>
    </lineage>
</organism>